<name>A0A1H8WN23_9BRAD</name>
<dbReference type="InterPro" id="IPR009389">
    <property type="entry name" value="DUF1045"/>
</dbReference>
<dbReference type="EMBL" id="FODT01000013">
    <property type="protein sequence ID" value="SEP29104.1"/>
    <property type="molecule type" value="Genomic_DNA"/>
</dbReference>
<reference evidence="2" key="1">
    <citation type="submission" date="2016-10" db="EMBL/GenBank/DDBJ databases">
        <authorList>
            <person name="Varghese N."/>
            <person name="Submissions S."/>
        </authorList>
    </citation>
    <scope>NUCLEOTIDE SEQUENCE [LARGE SCALE GENOMIC DNA]</scope>
    <source>
        <strain evidence="2">DSM 123</strain>
    </source>
</reference>
<dbReference type="AlphaFoldDB" id="A0A1H8WN23"/>
<dbReference type="PIRSF" id="PIRSF033328">
    <property type="entry name" value="Phest_Mll4975"/>
    <property type="match status" value="1"/>
</dbReference>
<organism evidence="1 2">
    <name type="scientific">Rhodopseudomonas pseudopalustris</name>
    <dbReference type="NCBI Taxonomy" id="1513892"/>
    <lineage>
        <taxon>Bacteria</taxon>
        <taxon>Pseudomonadati</taxon>
        <taxon>Pseudomonadota</taxon>
        <taxon>Alphaproteobacteria</taxon>
        <taxon>Hyphomicrobiales</taxon>
        <taxon>Nitrobacteraceae</taxon>
        <taxon>Rhodopseudomonas</taxon>
    </lineage>
</organism>
<evidence type="ECO:0000313" key="1">
    <source>
        <dbReference type="EMBL" id="SEP29104.1"/>
    </source>
</evidence>
<keyword evidence="2" id="KW-1185">Reference proteome</keyword>
<dbReference type="OrthoDB" id="4954742at2"/>
<proteinExistence type="predicted"/>
<dbReference type="RefSeq" id="WP_092686008.1">
    <property type="nucleotide sequence ID" value="NZ_FODT01000013.1"/>
</dbReference>
<dbReference type="NCBIfam" id="TIGR03223">
    <property type="entry name" value="Phn_opern_protn"/>
    <property type="match status" value="1"/>
</dbReference>
<dbReference type="Pfam" id="PF06299">
    <property type="entry name" value="DUF1045"/>
    <property type="match status" value="1"/>
</dbReference>
<protein>
    <submittedName>
        <fullName evidence="1">Putative phosphonate metabolism protein</fullName>
    </submittedName>
</protein>
<dbReference type="Proteomes" id="UP000199615">
    <property type="component" value="Unassembled WGS sequence"/>
</dbReference>
<sequence>MSSFPRYAIYFLPPPGSALDRFGATLLGYDVFAGAELSFPDEMVRAVPDWAEITGDPRKYGFHATMKAPMALAAGHNEAELLWACATFAETPRAIPIIAPVVQSIGSFIALVPSLPSEELLQLAADCVRSFDPFRAPLTPEDRARRKPALLTSRQVEYLDDWGYPYVIEEFRFHMTLTGSLDRARHGELLGVLRAQFDALGLETIAIDRIAVCRQDSATGKFHSIGQFQLRPML</sequence>
<evidence type="ECO:0000313" key="2">
    <source>
        <dbReference type="Proteomes" id="UP000199615"/>
    </source>
</evidence>
<gene>
    <name evidence="1" type="ORF">SAMN05444123_11333</name>
</gene>
<accession>A0A1H8WN23</accession>